<reference evidence="10" key="1">
    <citation type="journal article" date="2019" name="Int. J. Syst. Evol. Microbiol.">
        <title>The Global Catalogue of Microorganisms (GCM) 10K type strain sequencing project: providing services to taxonomists for standard genome sequencing and annotation.</title>
        <authorList>
            <consortium name="The Broad Institute Genomics Platform"/>
            <consortium name="The Broad Institute Genome Sequencing Center for Infectious Disease"/>
            <person name="Wu L."/>
            <person name="Ma J."/>
        </authorList>
    </citation>
    <scope>NUCLEOTIDE SEQUENCE [LARGE SCALE GENOMIC DNA]</scope>
    <source>
        <strain evidence="10">JCM 17591</strain>
    </source>
</reference>
<organism evidence="9 10">
    <name type="scientific">Gryllotalpicola koreensis</name>
    <dbReference type="NCBI Taxonomy" id="993086"/>
    <lineage>
        <taxon>Bacteria</taxon>
        <taxon>Bacillati</taxon>
        <taxon>Actinomycetota</taxon>
        <taxon>Actinomycetes</taxon>
        <taxon>Micrococcales</taxon>
        <taxon>Microbacteriaceae</taxon>
        <taxon>Gryllotalpicola</taxon>
    </lineage>
</organism>
<feature type="transmembrane region" description="Helical" evidence="7">
    <location>
        <begin position="221"/>
        <end position="243"/>
    </location>
</feature>
<evidence type="ECO:0000256" key="3">
    <source>
        <dbReference type="ARBA" id="ARBA00022475"/>
    </source>
</evidence>
<dbReference type="InterPro" id="IPR018076">
    <property type="entry name" value="T2SS_GspF_dom"/>
</dbReference>
<evidence type="ECO:0000313" key="9">
    <source>
        <dbReference type="EMBL" id="GAA4177750.1"/>
    </source>
</evidence>
<proteinExistence type="inferred from homology"/>
<dbReference type="PANTHER" id="PTHR30012">
    <property type="entry name" value="GENERAL SECRETION PATHWAY PROTEIN"/>
    <property type="match status" value="1"/>
</dbReference>
<evidence type="ECO:0000256" key="6">
    <source>
        <dbReference type="ARBA" id="ARBA00023136"/>
    </source>
</evidence>
<evidence type="ECO:0000256" key="7">
    <source>
        <dbReference type="SAM" id="Phobius"/>
    </source>
</evidence>
<keyword evidence="3" id="KW-1003">Cell membrane</keyword>
<dbReference type="Proteomes" id="UP001501079">
    <property type="component" value="Unassembled WGS sequence"/>
</dbReference>
<gene>
    <name evidence="9" type="ORF">GCM10022287_27010</name>
</gene>
<feature type="domain" description="Type II secretion system protein GspF" evidence="8">
    <location>
        <begin position="76"/>
        <end position="198"/>
    </location>
</feature>
<dbReference type="Pfam" id="PF00482">
    <property type="entry name" value="T2SSF"/>
    <property type="match status" value="2"/>
</dbReference>
<dbReference type="InterPro" id="IPR003004">
    <property type="entry name" value="GspF/PilC"/>
</dbReference>
<dbReference type="Gene3D" id="1.20.81.30">
    <property type="entry name" value="Type II secretion system (T2SS), domain F"/>
    <property type="match status" value="2"/>
</dbReference>
<feature type="transmembrane region" description="Helical" evidence="7">
    <location>
        <begin position="177"/>
        <end position="201"/>
    </location>
</feature>
<dbReference type="PANTHER" id="PTHR30012:SF0">
    <property type="entry name" value="TYPE II SECRETION SYSTEM PROTEIN F-RELATED"/>
    <property type="match status" value="1"/>
</dbReference>
<comment type="similarity">
    <text evidence="2">Belongs to the GSP F family.</text>
</comment>
<keyword evidence="5 7" id="KW-1133">Transmembrane helix</keyword>
<evidence type="ECO:0000256" key="4">
    <source>
        <dbReference type="ARBA" id="ARBA00022692"/>
    </source>
</evidence>
<comment type="caution">
    <text evidence="9">The sequence shown here is derived from an EMBL/GenBank/DDBJ whole genome shotgun (WGS) entry which is preliminary data.</text>
</comment>
<dbReference type="PRINTS" id="PR00812">
    <property type="entry name" value="BCTERIALGSPF"/>
</dbReference>
<feature type="transmembrane region" description="Helical" evidence="7">
    <location>
        <begin position="381"/>
        <end position="402"/>
    </location>
</feature>
<evidence type="ECO:0000256" key="2">
    <source>
        <dbReference type="ARBA" id="ARBA00005745"/>
    </source>
</evidence>
<keyword evidence="4 7" id="KW-0812">Transmembrane</keyword>
<accession>A0ABP8A4Q6</accession>
<sequence length="412" mass="44084">MSTVSPTTFVYKGRGSDGKVTKGRLEAPNEGAATARLIGMGLTPITVAATGTGLNREINLSFMKKGVGLKDLAVMSRQMSTMTGAGLSLLRTLVILADQSENEVLRQTLQAVSKDVETGSALSESMSRHDDVFPPLMINMVRAGETGGFLDGALDSVATTFEKEAALRATIKSAMAYPMMVLGMSLVAVIVMLTFIVPIFAKMFASLGSKLPLPTQILVVISHQMVWIVPLLAVVSIAGSIWWRRNKNEPAVRAKIDPIKLKLPVFGMLMKKIAIARFSRNMASMLAAGVPILNAIRIVGETSGNWVIETALERIAKSVRQGKSFAGPMADEDVFPPMVTQMVAVGEDSGSMELMLRKIAEFYDAEVQATTEALTSLIEPLLIAFLGVVVGGMIVCLYLPIFSITSAVQNAG</sequence>
<evidence type="ECO:0000256" key="5">
    <source>
        <dbReference type="ARBA" id="ARBA00022989"/>
    </source>
</evidence>
<dbReference type="EMBL" id="BAABBW010000004">
    <property type="protein sequence ID" value="GAA4177750.1"/>
    <property type="molecule type" value="Genomic_DNA"/>
</dbReference>
<evidence type="ECO:0000313" key="10">
    <source>
        <dbReference type="Proteomes" id="UP001501079"/>
    </source>
</evidence>
<dbReference type="RefSeq" id="WP_344755268.1">
    <property type="nucleotide sequence ID" value="NZ_BAABBW010000004.1"/>
</dbReference>
<protein>
    <submittedName>
        <fullName evidence="9">Type II secretion system F family protein</fullName>
    </submittedName>
</protein>
<comment type="subcellular location">
    <subcellularLocation>
        <location evidence="1">Cell membrane</location>
        <topology evidence="1">Multi-pass membrane protein</topology>
    </subcellularLocation>
</comment>
<keyword evidence="10" id="KW-1185">Reference proteome</keyword>
<feature type="domain" description="Type II secretion system protein GspF" evidence="8">
    <location>
        <begin position="278"/>
        <end position="400"/>
    </location>
</feature>
<evidence type="ECO:0000256" key="1">
    <source>
        <dbReference type="ARBA" id="ARBA00004651"/>
    </source>
</evidence>
<dbReference type="InterPro" id="IPR042094">
    <property type="entry name" value="T2SS_GspF_sf"/>
</dbReference>
<keyword evidence="6 7" id="KW-0472">Membrane</keyword>
<name>A0ABP8A4Q6_9MICO</name>
<evidence type="ECO:0000259" key="8">
    <source>
        <dbReference type="Pfam" id="PF00482"/>
    </source>
</evidence>